<evidence type="ECO:0000256" key="1">
    <source>
        <dbReference type="ARBA" id="ARBA00007964"/>
    </source>
</evidence>
<comment type="similarity">
    <text evidence="1">Belongs to the prephenate/arogenate dehydrogenase family.</text>
</comment>
<gene>
    <name evidence="6" type="ORF">IAA08_09315</name>
</gene>
<comment type="caution">
    <text evidence="6">The sequence shown here is derived from an EMBL/GenBank/DDBJ whole genome shotgun (WGS) entry which is preliminary data.</text>
</comment>
<evidence type="ECO:0000256" key="3">
    <source>
        <dbReference type="ARBA" id="ARBA00023141"/>
    </source>
</evidence>
<evidence type="ECO:0000259" key="5">
    <source>
        <dbReference type="PROSITE" id="PS51176"/>
    </source>
</evidence>
<dbReference type="Gene3D" id="1.10.3660.10">
    <property type="entry name" value="6-phosphogluconate dehydrogenase C-terminal like domain"/>
    <property type="match status" value="1"/>
</dbReference>
<dbReference type="Pfam" id="PF02153">
    <property type="entry name" value="PDH_N"/>
    <property type="match status" value="1"/>
</dbReference>
<evidence type="ECO:0000313" key="7">
    <source>
        <dbReference type="Proteomes" id="UP000824024"/>
    </source>
</evidence>
<accession>A0A9D2D3Y7</accession>
<dbReference type="Proteomes" id="UP000824024">
    <property type="component" value="Unassembled WGS sequence"/>
</dbReference>
<dbReference type="InterPro" id="IPR050812">
    <property type="entry name" value="Preph/Arog_dehydrog"/>
</dbReference>
<dbReference type="InterPro" id="IPR045865">
    <property type="entry name" value="ACT-like_dom_sf"/>
</dbReference>
<dbReference type="Pfam" id="PF20463">
    <property type="entry name" value="PDH_C"/>
    <property type="match status" value="1"/>
</dbReference>
<evidence type="ECO:0000256" key="4">
    <source>
        <dbReference type="ARBA" id="ARBA00029440"/>
    </source>
</evidence>
<dbReference type="Gene3D" id="3.40.50.720">
    <property type="entry name" value="NAD(P)-binding Rossmann-like Domain"/>
    <property type="match status" value="1"/>
</dbReference>
<sequence length="367" mass="40818">MYPLKIGFVGLGHIGGSIAKTIRRLHPDIEITACDPSENTIRQALEDNIIHNGFSHLNEAFLSCDYIYLCAPVLINTDYLPQMKEFCEKKPNLLITDVGSVKTGIHEAVTRCGLESNFIGGHPMCGTEHTGYEYSTPYMLENAYYLLTPTSAALPEKIREFESFTSSLGALPLVLDYKKHDFSVGSISHLPHVISATLVNLVKDLDDSQETLKTIAAGGFKDITRISSSSPLMWENICIANRDQILELVDTYIAALQKSRDKIAAGNGSDIYSFFESAKDYRDSFQVSSSGAIKPVYQLFCDLIDEAGGIATIATILSANNISIKNIGIVHNREFEQGVLHIEFYEQEACRHGVELLKKYHYTVYER</sequence>
<keyword evidence="3" id="KW-0057">Aromatic amino acid biosynthesis</keyword>
<comment type="pathway">
    <text evidence="4">Amino-acid biosynthesis.</text>
</comment>
<dbReference type="GO" id="GO:0008977">
    <property type="term" value="F:prephenate dehydrogenase (NAD+) activity"/>
    <property type="evidence" value="ECO:0007669"/>
    <property type="project" value="InterPro"/>
</dbReference>
<reference evidence="6" key="2">
    <citation type="submission" date="2021-04" db="EMBL/GenBank/DDBJ databases">
        <authorList>
            <person name="Gilroy R."/>
        </authorList>
    </citation>
    <scope>NUCLEOTIDE SEQUENCE</scope>
    <source>
        <strain evidence="6">CHK192-9172</strain>
    </source>
</reference>
<evidence type="ECO:0000256" key="2">
    <source>
        <dbReference type="ARBA" id="ARBA00023002"/>
    </source>
</evidence>
<keyword evidence="3" id="KW-0028">Amino-acid biosynthesis</keyword>
<keyword evidence="2" id="KW-0560">Oxidoreductase</keyword>
<dbReference type="InterPro" id="IPR008927">
    <property type="entry name" value="6-PGluconate_DH-like_C_sf"/>
</dbReference>
<dbReference type="SUPFAM" id="SSF51735">
    <property type="entry name" value="NAD(P)-binding Rossmann-fold domains"/>
    <property type="match status" value="1"/>
</dbReference>
<dbReference type="GO" id="GO:0070403">
    <property type="term" value="F:NAD+ binding"/>
    <property type="evidence" value="ECO:0007669"/>
    <property type="project" value="InterPro"/>
</dbReference>
<feature type="domain" description="Prephenate/arogenate dehydrogenase" evidence="5">
    <location>
        <begin position="4"/>
        <end position="293"/>
    </location>
</feature>
<name>A0A9D2D3Y7_9FIRM</name>
<dbReference type="AlphaFoldDB" id="A0A9D2D3Y7"/>
<dbReference type="InterPro" id="IPR046826">
    <property type="entry name" value="PDH_N"/>
</dbReference>
<dbReference type="InterPro" id="IPR036291">
    <property type="entry name" value="NAD(P)-bd_dom_sf"/>
</dbReference>
<reference evidence="6" key="1">
    <citation type="journal article" date="2021" name="PeerJ">
        <title>Extensive microbial diversity within the chicken gut microbiome revealed by metagenomics and culture.</title>
        <authorList>
            <person name="Gilroy R."/>
            <person name="Ravi A."/>
            <person name="Getino M."/>
            <person name="Pursley I."/>
            <person name="Horton D.L."/>
            <person name="Alikhan N.F."/>
            <person name="Baker D."/>
            <person name="Gharbi K."/>
            <person name="Hall N."/>
            <person name="Watson M."/>
            <person name="Adriaenssens E.M."/>
            <person name="Foster-Nyarko E."/>
            <person name="Jarju S."/>
            <person name="Secka A."/>
            <person name="Antonio M."/>
            <person name="Oren A."/>
            <person name="Chaudhuri R.R."/>
            <person name="La Ragione R."/>
            <person name="Hildebrand F."/>
            <person name="Pallen M.J."/>
        </authorList>
    </citation>
    <scope>NUCLEOTIDE SEQUENCE</scope>
    <source>
        <strain evidence="6">CHK192-9172</strain>
    </source>
</reference>
<dbReference type="InterPro" id="IPR046825">
    <property type="entry name" value="PDH_C"/>
</dbReference>
<evidence type="ECO:0000313" key="6">
    <source>
        <dbReference type="EMBL" id="HIZ08120.1"/>
    </source>
</evidence>
<dbReference type="EMBL" id="DXCH01000258">
    <property type="protein sequence ID" value="HIZ08120.1"/>
    <property type="molecule type" value="Genomic_DNA"/>
</dbReference>
<dbReference type="PROSITE" id="PS51176">
    <property type="entry name" value="PDH_ADH"/>
    <property type="match status" value="1"/>
</dbReference>
<dbReference type="PANTHER" id="PTHR21363:SF0">
    <property type="entry name" value="PREPHENATE DEHYDROGENASE [NADP(+)]"/>
    <property type="match status" value="1"/>
</dbReference>
<proteinExistence type="inferred from homology"/>
<dbReference type="InterPro" id="IPR003099">
    <property type="entry name" value="Prephen_DH"/>
</dbReference>
<dbReference type="SUPFAM" id="SSF55021">
    <property type="entry name" value="ACT-like"/>
    <property type="match status" value="1"/>
</dbReference>
<dbReference type="FunFam" id="1.10.3660.10:FF:000003">
    <property type="entry name" value="Prephenate dehydrogenase"/>
    <property type="match status" value="1"/>
</dbReference>
<dbReference type="PANTHER" id="PTHR21363">
    <property type="entry name" value="PREPHENATE DEHYDROGENASE"/>
    <property type="match status" value="1"/>
</dbReference>
<protein>
    <submittedName>
        <fullName evidence="6">Prephenate dehydrogenase</fullName>
    </submittedName>
</protein>
<dbReference type="GO" id="GO:0006571">
    <property type="term" value="P:tyrosine biosynthetic process"/>
    <property type="evidence" value="ECO:0007669"/>
    <property type="project" value="InterPro"/>
</dbReference>
<dbReference type="GO" id="GO:0004665">
    <property type="term" value="F:prephenate dehydrogenase (NADP+) activity"/>
    <property type="evidence" value="ECO:0007669"/>
    <property type="project" value="InterPro"/>
</dbReference>
<dbReference type="SUPFAM" id="SSF48179">
    <property type="entry name" value="6-phosphogluconate dehydrogenase C-terminal domain-like"/>
    <property type="match status" value="1"/>
</dbReference>
<organism evidence="6 7">
    <name type="scientific">Candidatus Eubacterium avistercoris</name>
    <dbReference type="NCBI Taxonomy" id="2838567"/>
    <lineage>
        <taxon>Bacteria</taxon>
        <taxon>Bacillati</taxon>
        <taxon>Bacillota</taxon>
        <taxon>Clostridia</taxon>
        <taxon>Eubacteriales</taxon>
        <taxon>Eubacteriaceae</taxon>
        <taxon>Eubacterium</taxon>
    </lineage>
</organism>